<organism evidence="1">
    <name type="scientific">Ophidiomyces ophidiicola</name>
    <dbReference type="NCBI Taxonomy" id="1387563"/>
    <lineage>
        <taxon>Eukaryota</taxon>
        <taxon>Fungi</taxon>
        <taxon>Dikarya</taxon>
        <taxon>Ascomycota</taxon>
        <taxon>Pezizomycotina</taxon>
        <taxon>Eurotiomycetes</taxon>
        <taxon>Eurotiomycetidae</taxon>
        <taxon>Onygenales</taxon>
        <taxon>Onygenaceae</taxon>
        <taxon>Ophidiomyces</taxon>
    </lineage>
</organism>
<reference evidence="1" key="1">
    <citation type="journal article" date="2022" name="bioRxiv">
        <title>Population genetic analysis of Ophidiomyces ophidiicola, the causative agent of snake fungal disease, indicates recent introductions to the USA.</title>
        <authorList>
            <person name="Ladner J.T."/>
            <person name="Palmer J.M."/>
            <person name="Ettinger C.L."/>
            <person name="Stajich J.E."/>
            <person name="Farrell T.M."/>
            <person name="Glorioso B.M."/>
            <person name="Lawson B."/>
            <person name="Price S.J."/>
            <person name="Stengle A.G."/>
            <person name="Grear D.A."/>
            <person name="Lorch J.M."/>
        </authorList>
    </citation>
    <scope>NUCLEOTIDE SEQUENCE</scope>
    <source>
        <strain evidence="1">NWHC 24266-5</strain>
    </source>
</reference>
<evidence type="ECO:0000313" key="1">
    <source>
        <dbReference type="EMBL" id="KAI2382144.1"/>
    </source>
</evidence>
<dbReference type="EMBL" id="JALBCA010000141">
    <property type="protein sequence ID" value="KAI2382144.1"/>
    <property type="molecule type" value="Genomic_DNA"/>
</dbReference>
<proteinExistence type="predicted"/>
<comment type="caution">
    <text evidence="1">The sequence shown here is derived from an EMBL/GenBank/DDBJ whole genome shotgun (WGS) entry which is preliminary data.</text>
</comment>
<gene>
    <name evidence="1" type="ORF">LOY88_006263</name>
</gene>
<sequence length="293" mass="34114">MLRAPTLDTTQKEMDFFDSSFFATGKSLPSPQEVIALSSEFTTNPRPAPIKFEELGLLVKFGHYVAVDEALCLRALRQSPLLAKKIPVPEVYGWRVHRDTVLIYMELIRGDTIQDRWDSLSELDKASICDQLREIVSSLRQAKQDPGDSFIGSISHQHLRDYVFHHMPRTGPFKNVKEFNDWFSFLPQHWLPESRRYQDPYRHFLPDTAEIKFTHGDLHLNNIMISSTGPPRILAVIDWAHAGWYPEYWEYCKACYTSHCEGEWRNVWMPKFLTPYEIECHVFGDYVLQMGAV</sequence>
<protein>
    <submittedName>
        <fullName evidence="1">Uncharacterized protein</fullName>
    </submittedName>
</protein>
<accession>A0ACB8UNI8</accession>
<name>A0ACB8UNI8_9EURO</name>